<dbReference type="PANTHER" id="PTHR12682">
    <property type="entry name" value="ARCHEASE"/>
    <property type="match status" value="1"/>
</dbReference>
<dbReference type="EMBL" id="LXQC01000113">
    <property type="protein sequence ID" value="TFE70572.1"/>
    <property type="molecule type" value="Genomic_DNA"/>
</dbReference>
<organism evidence="6 7">
    <name type="scientific">Methylacidiphilum caldifontis</name>
    <dbReference type="NCBI Taxonomy" id="2795386"/>
    <lineage>
        <taxon>Bacteria</taxon>
        <taxon>Pseudomonadati</taxon>
        <taxon>Verrucomicrobiota</taxon>
        <taxon>Methylacidiphilae</taxon>
        <taxon>Methylacidiphilales</taxon>
        <taxon>Methylacidiphilaceae</taxon>
        <taxon>Methylacidiphilum (ex Ratnadevi et al. 2023)</taxon>
    </lineage>
</organism>
<sequence length="147" mass="16529">MNFSLVYSAAFRWETFPHMADIGIRGFGNSPKEALEAVSFALISVITDPQKIEPQRALNICCEADSYDLILYDWLNSLIFKMATENMLFCRFDICLSLPSLQGVVWGETVDRHKHSPAVEIKGATFSELFFGQGKDGLWIAQCIVDV</sequence>
<evidence type="ECO:0000259" key="5">
    <source>
        <dbReference type="Pfam" id="PF01951"/>
    </source>
</evidence>
<protein>
    <submittedName>
        <fullName evidence="6">Archease</fullName>
    </submittedName>
</protein>
<dbReference type="AlphaFoldDB" id="A0A4Y8PEX9"/>
<dbReference type="GO" id="GO:0046872">
    <property type="term" value="F:metal ion binding"/>
    <property type="evidence" value="ECO:0007669"/>
    <property type="project" value="UniProtKB-KW"/>
</dbReference>
<comment type="similarity">
    <text evidence="1">Belongs to the archease family.</text>
</comment>
<keyword evidence="3" id="KW-0479">Metal-binding</keyword>
<evidence type="ECO:0000313" key="6">
    <source>
        <dbReference type="EMBL" id="TFE70572.1"/>
    </source>
</evidence>
<dbReference type="RefSeq" id="WP_134439523.1">
    <property type="nucleotide sequence ID" value="NZ_CP065957.1"/>
</dbReference>
<dbReference type="SUPFAM" id="SSF69819">
    <property type="entry name" value="MTH1598-like"/>
    <property type="match status" value="1"/>
</dbReference>
<keyword evidence="2" id="KW-0819">tRNA processing</keyword>
<evidence type="ECO:0000256" key="2">
    <source>
        <dbReference type="ARBA" id="ARBA00022694"/>
    </source>
</evidence>
<evidence type="ECO:0000256" key="3">
    <source>
        <dbReference type="ARBA" id="ARBA00022723"/>
    </source>
</evidence>
<name>A0A4Y8PEX9_9BACT</name>
<dbReference type="PANTHER" id="PTHR12682:SF11">
    <property type="entry name" value="PROTEIN ARCHEASE"/>
    <property type="match status" value="1"/>
</dbReference>
<feature type="domain" description="Archease" evidence="5">
    <location>
        <begin position="13"/>
        <end position="147"/>
    </location>
</feature>
<keyword evidence="7" id="KW-1185">Reference proteome</keyword>
<dbReference type="InterPro" id="IPR002804">
    <property type="entry name" value="Archease"/>
</dbReference>
<dbReference type="Proteomes" id="UP000297713">
    <property type="component" value="Unassembled WGS sequence"/>
</dbReference>
<keyword evidence="4" id="KW-0106">Calcium</keyword>
<comment type="caution">
    <text evidence="6">The sequence shown here is derived from an EMBL/GenBank/DDBJ whole genome shotgun (WGS) entry which is preliminary data.</text>
</comment>
<dbReference type="InterPro" id="IPR023572">
    <property type="entry name" value="Archease_dom"/>
</dbReference>
<dbReference type="Gene3D" id="3.55.10.10">
    <property type="entry name" value="Archease domain"/>
    <property type="match status" value="1"/>
</dbReference>
<accession>A0A4Y8PEX9</accession>
<evidence type="ECO:0000256" key="4">
    <source>
        <dbReference type="ARBA" id="ARBA00022837"/>
    </source>
</evidence>
<dbReference type="Pfam" id="PF01951">
    <property type="entry name" value="Archease"/>
    <property type="match status" value="1"/>
</dbReference>
<evidence type="ECO:0000256" key="1">
    <source>
        <dbReference type="ARBA" id="ARBA00007963"/>
    </source>
</evidence>
<proteinExistence type="inferred from homology"/>
<dbReference type="InterPro" id="IPR036820">
    <property type="entry name" value="Archease_dom_sf"/>
</dbReference>
<gene>
    <name evidence="6" type="ORF">A7Q10_05685</name>
</gene>
<dbReference type="GO" id="GO:0008033">
    <property type="term" value="P:tRNA processing"/>
    <property type="evidence" value="ECO:0007669"/>
    <property type="project" value="UniProtKB-KW"/>
</dbReference>
<evidence type="ECO:0000313" key="7">
    <source>
        <dbReference type="Proteomes" id="UP000297713"/>
    </source>
</evidence>
<reference evidence="6 7" key="1">
    <citation type="submission" date="2016-05" db="EMBL/GenBank/DDBJ databases">
        <title>Diversity and Homogeneity among Thermoacidophilic Verrucomicrobia Methanotrophs Linked with Geographical Origin.</title>
        <authorList>
            <person name="Erikstad H.-A."/>
            <person name="Smestad N.B."/>
            <person name="Ceballos R.M."/>
            <person name="Birkeland N.-K."/>
        </authorList>
    </citation>
    <scope>NUCLEOTIDE SEQUENCE [LARGE SCALE GENOMIC DNA]</scope>
    <source>
        <strain evidence="6 7">Phi</strain>
    </source>
</reference>
<dbReference type="OrthoDB" id="9788587at2"/>